<feature type="region of interest" description="Disordered" evidence="1">
    <location>
        <begin position="199"/>
        <end position="229"/>
    </location>
</feature>
<keyword evidence="3" id="KW-1185">Reference proteome</keyword>
<proteinExistence type="predicted"/>
<dbReference type="EMBL" id="KZ772829">
    <property type="protein sequence ID" value="PTQ28593.1"/>
    <property type="molecule type" value="Genomic_DNA"/>
</dbReference>
<evidence type="ECO:0000313" key="2">
    <source>
        <dbReference type="EMBL" id="PTQ28593.1"/>
    </source>
</evidence>
<evidence type="ECO:0000256" key="1">
    <source>
        <dbReference type="SAM" id="MobiDB-lite"/>
    </source>
</evidence>
<dbReference type="Proteomes" id="UP000244005">
    <property type="component" value="Unassembled WGS sequence"/>
</dbReference>
<evidence type="ECO:0000313" key="3">
    <source>
        <dbReference type="Proteomes" id="UP000244005"/>
    </source>
</evidence>
<gene>
    <name evidence="2" type="ORF">MARPO_0159s0010</name>
</gene>
<dbReference type="AlphaFoldDB" id="A0A2R6W418"/>
<feature type="compositionally biased region" description="Low complexity" evidence="1">
    <location>
        <begin position="202"/>
        <end position="219"/>
    </location>
</feature>
<sequence length="229" mass="25399">MSYMRSDEPPISKVSNRVALVIMSAIFLTALKSSHAFLSSKYSSSDSSLPRSPIARFKKHVALNLQLTIFKYFTLEVCKILPSCKHKLSTSPTDSHFNLSTCIVRRTVLRLKPLKSSSHSLAINLDISPPQISSMRRSRTVLQLPIASSTRRRTWLRHPVIVESHSPFGKNSIKSGPVNGGSQGKRFAFSRRRIRYWTAEGSSRSSSVSLMSDVFSSSSAESIPRVSAA</sequence>
<accession>A0A2R6W418</accession>
<organism evidence="2 3">
    <name type="scientific">Marchantia polymorpha</name>
    <name type="common">Common liverwort</name>
    <name type="synonym">Marchantia aquatica</name>
    <dbReference type="NCBI Taxonomy" id="3197"/>
    <lineage>
        <taxon>Eukaryota</taxon>
        <taxon>Viridiplantae</taxon>
        <taxon>Streptophyta</taxon>
        <taxon>Embryophyta</taxon>
        <taxon>Marchantiophyta</taxon>
        <taxon>Marchantiopsida</taxon>
        <taxon>Marchantiidae</taxon>
        <taxon>Marchantiales</taxon>
        <taxon>Marchantiaceae</taxon>
        <taxon>Marchantia</taxon>
    </lineage>
</organism>
<name>A0A2R6W418_MARPO</name>
<protein>
    <submittedName>
        <fullName evidence="2">Uncharacterized protein</fullName>
    </submittedName>
</protein>
<reference evidence="3" key="1">
    <citation type="journal article" date="2017" name="Cell">
        <title>Insights into land plant evolution garnered from the Marchantia polymorpha genome.</title>
        <authorList>
            <person name="Bowman J.L."/>
            <person name="Kohchi T."/>
            <person name="Yamato K.T."/>
            <person name="Jenkins J."/>
            <person name="Shu S."/>
            <person name="Ishizaki K."/>
            <person name="Yamaoka S."/>
            <person name="Nishihama R."/>
            <person name="Nakamura Y."/>
            <person name="Berger F."/>
            <person name="Adam C."/>
            <person name="Aki S.S."/>
            <person name="Althoff F."/>
            <person name="Araki T."/>
            <person name="Arteaga-Vazquez M.A."/>
            <person name="Balasubrmanian S."/>
            <person name="Barry K."/>
            <person name="Bauer D."/>
            <person name="Boehm C.R."/>
            <person name="Briginshaw L."/>
            <person name="Caballero-Perez J."/>
            <person name="Catarino B."/>
            <person name="Chen F."/>
            <person name="Chiyoda S."/>
            <person name="Chovatia M."/>
            <person name="Davies K.M."/>
            <person name="Delmans M."/>
            <person name="Demura T."/>
            <person name="Dierschke T."/>
            <person name="Dolan L."/>
            <person name="Dorantes-Acosta A.E."/>
            <person name="Eklund D.M."/>
            <person name="Florent S.N."/>
            <person name="Flores-Sandoval E."/>
            <person name="Fujiyama A."/>
            <person name="Fukuzawa H."/>
            <person name="Galik B."/>
            <person name="Grimanelli D."/>
            <person name="Grimwood J."/>
            <person name="Grossniklaus U."/>
            <person name="Hamada T."/>
            <person name="Haseloff J."/>
            <person name="Hetherington A.J."/>
            <person name="Higo A."/>
            <person name="Hirakawa Y."/>
            <person name="Hundley H.N."/>
            <person name="Ikeda Y."/>
            <person name="Inoue K."/>
            <person name="Inoue S.I."/>
            <person name="Ishida S."/>
            <person name="Jia Q."/>
            <person name="Kakita M."/>
            <person name="Kanazawa T."/>
            <person name="Kawai Y."/>
            <person name="Kawashima T."/>
            <person name="Kennedy M."/>
            <person name="Kinose K."/>
            <person name="Kinoshita T."/>
            <person name="Kohara Y."/>
            <person name="Koide E."/>
            <person name="Komatsu K."/>
            <person name="Kopischke S."/>
            <person name="Kubo M."/>
            <person name="Kyozuka J."/>
            <person name="Lagercrantz U."/>
            <person name="Lin S.S."/>
            <person name="Lindquist E."/>
            <person name="Lipzen A.M."/>
            <person name="Lu C.W."/>
            <person name="De Luna E."/>
            <person name="Martienssen R.A."/>
            <person name="Minamino N."/>
            <person name="Mizutani M."/>
            <person name="Mizutani M."/>
            <person name="Mochizuki N."/>
            <person name="Monte I."/>
            <person name="Mosher R."/>
            <person name="Nagasaki H."/>
            <person name="Nakagami H."/>
            <person name="Naramoto S."/>
            <person name="Nishitani K."/>
            <person name="Ohtani M."/>
            <person name="Okamoto T."/>
            <person name="Okumura M."/>
            <person name="Phillips J."/>
            <person name="Pollak B."/>
            <person name="Reinders A."/>
            <person name="Rovekamp M."/>
            <person name="Sano R."/>
            <person name="Sawa S."/>
            <person name="Schmid M.W."/>
            <person name="Shirakawa M."/>
            <person name="Solano R."/>
            <person name="Spunde A."/>
            <person name="Suetsugu N."/>
            <person name="Sugano S."/>
            <person name="Sugiyama A."/>
            <person name="Sun R."/>
            <person name="Suzuki Y."/>
            <person name="Takenaka M."/>
            <person name="Takezawa D."/>
            <person name="Tomogane H."/>
            <person name="Tsuzuki M."/>
            <person name="Ueda T."/>
            <person name="Umeda M."/>
            <person name="Ward J.M."/>
            <person name="Watanabe Y."/>
            <person name="Yazaki K."/>
            <person name="Yokoyama R."/>
            <person name="Yoshitake Y."/>
            <person name="Yotsui I."/>
            <person name="Zachgo S."/>
            <person name="Schmutz J."/>
        </authorList>
    </citation>
    <scope>NUCLEOTIDE SEQUENCE [LARGE SCALE GENOMIC DNA]</scope>
    <source>
        <strain evidence="3">Tak-1</strain>
    </source>
</reference>